<evidence type="ECO:0000259" key="3">
    <source>
        <dbReference type="Pfam" id="PF07731"/>
    </source>
</evidence>
<dbReference type="GO" id="GO:0016491">
    <property type="term" value="F:oxidoreductase activity"/>
    <property type="evidence" value="ECO:0007669"/>
    <property type="project" value="InterPro"/>
</dbReference>
<comment type="similarity">
    <text evidence="1">Belongs to the multicopper oxidase family.</text>
</comment>
<feature type="compositionally biased region" description="Low complexity" evidence="2">
    <location>
        <begin position="170"/>
        <end position="182"/>
    </location>
</feature>
<evidence type="ECO:0000256" key="1">
    <source>
        <dbReference type="ARBA" id="ARBA00010609"/>
    </source>
</evidence>
<protein>
    <submittedName>
        <fullName evidence="5">Possible phenoxazinone synthase</fullName>
    </submittedName>
</protein>
<dbReference type="InterPro" id="IPR011706">
    <property type="entry name" value="Cu-oxidase_C"/>
</dbReference>
<dbReference type="Pfam" id="PF07732">
    <property type="entry name" value="Cu-oxidase_3"/>
    <property type="match status" value="1"/>
</dbReference>
<dbReference type="eggNOG" id="COG2132">
    <property type="taxonomic scope" value="Bacteria"/>
</dbReference>
<dbReference type="SUPFAM" id="SSF49503">
    <property type="entry name" value="Cupredoxins"/>
    <property type="match status" value="3"/>
</dbReference>
<dbReference type="HOGENOM" id="CLU_335198_0_0_11"/>
<dbReference type="Gene3D" id="2.60.40.420">
    <property type="entry name" value="Cupredoxins - blue copper proteins"/>
    <property type="match status" value="3"/>
</dbReference>
<dbReference type="InterPro" id="IPR011707">
    <property type="entry name" value="Cu-oxidase-like_N"/>
</dbReference>
<dbReference type="EMBL" id="CP000431">
    <property type="protein sequence ID" value="ABG93393.1"/>
    <property type="molecule type" value="Genomic_DNA"/>
</dbReference>
<feature type="region of interest" description="Disordered" evidence="2">
    <location>
        <begin position="35"/>
        <end position="79"/>
    </location>
</feature>
<feature type="domain" description="Plastocyanin-like" evidence="3">
    <location>
        <begin position="688"/>
        <end position="792"/>
    </location>
</feature>
<organism evidence="5 6">
    <name type="scientific">Rhodococcus jostii (strain RHA1)</name>
    <dbReference type="NCBI Taxonomy" id="101510"/>
    <lineage>
        <taxon>Bacteria</taxon>
        <taxon>Bacillati</taxon>
        <taxon>Actinomycetota</taxon>
        <taxon>Actinomycetes</taxon>
        <taxon>Mycobacteriales</taxon>
        <taxon>Nocardiaceae</taxon>
        <taxon>Rhodococcus</taxon>
    </lineage>
</organism>
<dbReference type="PANTHER" id="PTHR48267:SF1">
    <property type="entry name" value="BILIRUBIN OXIDASE"/>
    <property type="match status" value="1"/>
</dbReference>
<proteinExistence type="inferred from homology"/>
<dbReference type="PANTHER" id="PTHR48267">
    <property type="entry name" value="CUPREDOXIN SUPERFAMILY PROTEIN"/>
    <property type="match status" value="1"/>
</dbReference>
<dbReference type="Pfam" id="PF07731">
    <property type="entry name" value="Cu-oxidase_2"/>
    <property type="match status" value="1"/>
</dbReference>
<evidence type="ECO:0000259" key="4">
    <source>
        <dbReference type="Pfam" id="PF07732"/>
    </source>
</evidence>
<dbReference type="InterPro" id="IPR045087">
    <property type="entry name" value="Cu-oxidase_fam"/>
</dbReference>
<dbReference type="GO" id="GO:0005507">
    <property type="term" value="F:copper ion binding"/>
    <property type="evidence" value="ECO:0007669"/>
    <property type="project" value="InterPro"/>
</dbReference>
<gene>
    <name evidence="5" type="ordered locus">RHA1_ro01580</name>
</gene>
<evidence type="ECO:0000313" key="5">
    <source>
        <dbReference type="EMBL" id="ABG93393.1"/>
    </source>
</evidence>
<accession>Q0SGE3</accession>
<sequence>MAAVSGRRSSRSAATGEYSIRVDASAHQIARMIRPAARPKMPIGSTSAAAPATPRTTAKPSPAMTGRNRGADTSSAEPYSAVTATTCPLGRSTDGASDSHARTAALVRFAPIHSSSTAPMPYESFRIAATMASTTVAASTVVMSIAWITGSATGRSASGRTRPDDSGRMRYSAHSAATPAAAKARRRRLRRSLLVDSVTTHSVPTDAERSMRGRCEVGERPCSCGECVSRSRVGAAPGGVTSSPTDLESSFRVNTPDVTDMSGRISRRSFLRAVALGGGLGAVSAGSASAFPFDIDPLRPLMFSSPPLEPFRDRLPILPTMSGTTVDVHASSTLHQFHADLPPSPALAYSGADYLGATIEAHIDQPTTIAFRNSITVHPFAFDFDTSLHGLSERDRTQVPTATHLHGGVNPPQFDGHPEQVFRPGQEYLHHLPNRQDAAGLWYHDHAMGVTRLNIYAGLVGLYLLRDDFDTGRADNPLRLPAGEFEVPLVLQEKMFTAEGRQRIRSTPAVPRGSWEGGAVGDVGVVNGKVWPELDVARGLYRMRLVNAGSLSVWNLYFGNRMRFWVIGGDNGLLNAPVAVTRVRLSPAERVDVLVDFGTLESGSTVELCNDEPPPFQAALIGERTMPRFCRFRVGTARGFAGAPPATLRGGPAQPELLPPIPRPEVFRNVTLSQPSDVRLPPSIMSLNNLRYSTEDIELPRQGTVEQWNIINATNDPHPVHLHLANFRVLGRQVIETLRFAFATPQPPLGIRWTPSADAFTISPLLPAEPWERGFKDTVLANANSVTRIVVRFPTAEGLGFDPDAVFGNESHDAHGHGPTGGPRSLQGYVWHCHILDHEDHEMMLRYRTPA</sequence>
<dbReference type="KEGG" id="rha:RHA1_ro01580"/>
<feature type="region of interest" description="Disordered" evidence="2">
    <location>
        <begin position="153"/>
        <end position="182"/>
    </location>
</feature>
<evidence type="ECO:0000313" key="6">
    <source>
        <dbReference type="Proteomes" id="UP000008710"/>
    </source>
</evidence>
<feature type="compositionally biased region" description="Low complexity" evidence="2">
    <location>
        <begin position="45"/>
        <end position="63"/>
    </location>
</feature>
<name>Q0SGE3_RHOJR</name>
<reference evidence="6" key="1">
    <citation type="journal article" date="2006" name="Proc. Natl. Acad. Sci. U.S.A.">
        <title>The complete genome of Rhodococcus sp. RHA1 provides insights into a catabolic powerhouse.</title>
        <authorList>
            <person name="McLeod M.P."/>
            <person name="Warren R.L."/>
            <person name="Hsiao W.W.L."/>
            <person name="Araki N."/>
            <person name="Myhre M."/>
            <person name="Fernandes C."/>
            <person name="Miyazawa D."/>
            <person name="Wong W."/>
            <person name="Lillquist A.L."/>
            <person name="Wang D."/>
            <person name="Dosanjh M."/>
            <person name="Hara H."/>
            <person name="Petrescu A."/>
            <person name="Morin R.D."/>
            <person name="Yang G."/>
            <person name="Stott J.M."/>
            <person name="Schein J.E."/>
            <person name="Shin H."/>
            <person name="Smailus D."/>
            <person name="Siddiqui A.S."/>
            <person name="Marra M.A."/>
            <person name="Jones S.J.M."/>
            <person name="Holt R."/>
            <person name="Brinkman F.S.L."/>
            <person name="Miyauchi K."/>
            <person name="Fukuda M."/>
            <person name="Davies J.E."/>
            <person name="Mohn W.W."/>
            <person name="Eltis L.D."/>
        </authorList>
    </citation>
    <scope>NUCLEOTIDE SEQUENCE [LARGE SCALE GENOMIC DNA]</scope>
    <source>
        <strain evidence="6">RHA1</strain>
    </source>
</reference>
<dbReference type="AlphaFoldDB" id="Q0SGE3"/>
<evidence type="ECO:0000256" key="2">
    <source>
        <dbReference type="SAM" id="MobiDB-lite"/>
    </source>
</evidence>
<dbReference type="CDD" id="cd13844">
    <property type="entry name" value="CuRO_1_BOD_CotA_like"/>
    <property type="match status" value="1"/>
</dbReference>
<feature type="domain" description="Plastocyanin-like" evidence="4">
    <location>
        <begin position="398"/>
        <end position="467"/>
    </location>
</feature>
<dbReference type="Proteomes" id="UP000008710">
    <property type="component" value="Chromosome"/>
</dbReference>
<dbReference type="InterPro" id="IPR008972">
    <property type="entry name" value="Cupredoxin"/>
</dbReference>